<evidence type="ECO:0000259" key="2">
    <source>
        <dbReference type="Pfam" id="PF13690"/>
    </source>
</evidence>
<sequence length="190" mass="21837">MMITEKEGNGFEKEMLELILKTTASKALIYLQFFIGKVLKIESVSIHWTAQQLKTGKDTIISHIELREGNDLVGSIYLIFPFEIAHQLAKDMYEDLIPEISQKHVLDMVEEMTNIISAPLSEAVTFFRRATVIPSVARMISYDEFKSLPTADALVLEVKIGGRMSGYIYFVMEERTVKKLKRTLKMREQR</sequence>
<dbReference type="EMBL" id="MT631606">
    <property type="protein sequence ID" value="QNO55203.1"/>
    <property type="molecule type" value="Genomic_DNA"/>
</dbReference>
<name>A0A7G9Z4L9_9EURY</name>
<organism evidence="3">
    <name type="scientific">Candidatus Methanophaga sp. ANME-1 ERB7</name>
    <dbReference type="NCBI Taxonomy" id="2759913"/>
    <lineage>
        <taxon>Archaea</taxon>
        <taxon>Methanobacteriati</taxon>
        <taxon>Methanobacteriota</taxon>
        <taxon>Stenosarchaea group</taxon>
        <taxon>Methanomicrobia</taxon>
        <taxon>Candidatus Methanophagales</taxon>
        <taxon>Candidatus Methanophagaceae</taxon>
        <taxon>Candidatus Methanophaga</taxon>
    </lineage>
</organism>
<proteinExistence type="predicted"/>
<dbReference type="GO" id="GO:0006935">
    <property type="term" value="P:chemotaxis"/>
    <property type="evidence" value="ECO:0007669"/>
    <property type="project" value="UniProtKB-KW"/>
</dbReference>
<reference evidence="3" key="1">
    <citation type="submission" date="2020-06" db="EMBL/GenBank/DDBJ databases">
        <title>Unique genomic features of the anaerobic methanotrophic archaea.</title>
        <authorList>
            <person name="Chadwick G.L."/>
            <person name="Skennerton C.T."/>
            <person name="Laso-Perez R."/>
            <person name="Leu A.O."/>
            <person name="Speth D.R."/>
            <person name="Yu H."/>
            <person name="Morgan-Lang C."/>
            <person name="Hatzenpichler R."/>
            <person name="Goudeau D."/>
            <person name="Malmstrom R."/>
            <person name="Brazelton W.J."/>
            <person name="Woyke T."/>
            <person name="Hallam S.J."/>
            <person name="Tyson G.W."/>
            <person name="Wegener G."/>
            <person name="Boetius A."/>
            <person name="Orphan V."/>
        </authorList>
    </citation>
    <scope>NUCLEOTIDE SEQUENCE</scope>
</reference>
<feature type="domain" description="Chemotaxis phosphatase CheX-like" evidence="2">
    <location>
        <begin position="71"/>
        <end position="119"/>
    </location>
</feature>
<protein>
    <recommendedName>
        <fullName evidence="2">Chemotaxis phosphatase CheX-like domain-containing protein</fullName>
    </recommendedName>
</protein>
<evidence type="ECO:0000256" key="1">
    <source>
        <dbReference type="ARBA" id="ARBA00022500"/>
    </source>
</evidence>
<gene>
    <name evidence="3" type="ORF">MHJDHPNH_00005</name>
</gene>
<keyword evidence="1" id="KW-0145">Chemotaxis</keyword>
<dbReference type="Gene3D" id="3.40.1550.10">
    <property type="entry name" value="CheC-like"/>
    <property type="match status" value="1"/>
</dbReference>
<dbReference type="InterPro" id="IPR028051">
    <property type="entry name" value="CheX-like_dom"/>
</dbReference>
<accession>A0A7G9Z4L9</accession>
<dbReference type="InterPro" id="IPR028976">
    <property type="entry name" value="CheC-like_sf"/>
</dbReference>
<dbReference type="SUPFAM" id="SSF103039">
    <property type="entry name" value="CheC-like"/>
    <property type="match status" value="1"/>
</dbReference>
<dbReference type="AlphaFoldDB" id="A0A7G9Z4L9"/>
<dbReference type="Pfam" id="PF13690">
    <property type="entry name" value="CheX"/>
    <property type="match status" value="1"/>
</dbReference>
<evidence type="ECO:0000313" key="3">
    <source>
        <dbReference type="EMBL" id="QNO55203.1"/>
    </source>
</evidence>